<keyword evidence="1" id="KW-0694">RNA-binding</keyword>
<name>A0A0R1Y5G6_9LACO</name>
<evidence type="ECO:0000313" key="4">
    <source>
        <dbReference type="Proteomes" id="UP000051223"/>
    </source>
</evidence>
<dbReference type="Pfam" id="PF03217">
    <property type="entry name" value="SlpA"/>
    <property type="match status" value="2"/>
</dbReference>
<dbReference type="OrthoDB" id="2155627at2"/>
<feature type="domain" description="S-layer protein C-terminal" evidence="2">
    <location>
        <begin position="103"/>
        <end position="156"/>
    </location>
</feature>
<dbReference type="Proteomes" id="UP000051223">
    <property type="component" value="Unassembled WGS sequence"/>
</dbReference>
<dbReference type="InterPro" id="IPR024968">
    <property type="entry name" value="SlpA_C_lactobacillus"/>
</dbReference>
<feature type="domain" description="S-layer protein C-terminal" evidence="2">
    <location>
        <begin position="35"/>
        <end position="92"/>
    </location>
</feature>
<dbReference type="GO" id="GO:0003723">
    <property type="term" value="F:RNA binding"/>
    <property type="evidence" value="ECO:0007669"/>
    <property type="project" value="UniProtKB-KW"/>
</dbReference>
<evidence type="ECO:0000313" key="3">
    <source>
        <dbReference type="EMBL" id="KRM37648.1"/>
    </source>
</evidence>
<sequence>MKKSLLVLTEATLLSLACIGTGQMINVDPVQAAVTKGQSAKLARNAYVYNSKGKRIKFPTLEKGEDLMIIATKKINGKKYAAIGKNQYVKASNFEKEAPKAGSTVRLTHNAYVYNAKGKRVGKTVLKKGKNVNFVDIVTINGKRYSQIGKNKFIKNSNVSDIVTTVAD</sequence>
<organism evidence="3 4">
    <name type="scientific">Lactobacillus hamsteri DSM 5661 = JCM 6256</name>
    <dbReference type="NCBI Taxonomy" id="1423754"/>
    <lineage>
        <taxon>Bacteria</taxon>
        <taxon>Bacillati</taxon>
        <taxon>Bacillota</taxon>
        <taxon>Bacilli</taxon>
        <taxon>Lactobacillales</taxon>
        <taxon>Lactobacillaceae</taxon>
        <taxon>Lactobacillus</taxon>
    </lineage>
</organism>
<evidence type="ECO:0000256" key="1">
    <source>
        <dbReference type="PROSITE-ProRule" id="PRU00182"/>
    </source>
</evidence>
<dbReference type="RefSeq" id="WP_025081207.1">
    <property type="nucleotide sequence ID" value="NZ_AZGI01000075.1"/>
</dbReference>
<dbReference type="EMBL" id="AZGI01000075">
    <property type="protein sequence ID" value="KRM37648.1"/>
    <property type="molecule type" value="Genomic_DNA"/>
</dbReference>
<dbReference type="PROSITE" id="PS50889">
    <property type="entry name" value="S4"/>
    <property type="match status" value="1"/>
</dbReference>
<proteinExistence type="predicted"/>
<protein>
    <recommendedName>
        <fullName evidence="2">S-layer protein C-terminal domain-containing protein</fullName>
    </recommendedName>
</protein>
<dbReference type="AlphaFoldDB" id="A0A0R1Y5G6"/>
<reference evidence="3 4" key="1">
    <citation type="journal article" date="2015" name="Genome Announc.">
        <title>Expanding the biotechnology potential of lactobacilli through comparative genomics of 213 strains and associated genera.</title>
        <authorList>
            <person name="Sun Z."/>
            <person name="Harris H.M."/>
            <person name="McCann A."/>
            <person name="Guo C."/>
            <person name="Argimon S."/>
            <person name="Zhang W."/>
            <person name="Yang X."/>
            <person name="Jeffery I.B."/>
            <person name="Cooney J.C."/>
            <person name="Kagawa T.F."/>
            <person name="Liu W."/>
            <person name="Song Y."/>
            <person name="Salvetti E."/>
            <person name="Wrobel A."/>
            <person name="Rasinkangas P."/>
            <person name="Parkhill J."/>
            <person name="Rea M.C."/>
            <person name="O'Sullivan O."/>
            <person name="Ritari J."/>
            <person name="Douillard F.P."/>
            <person name="Paul Ross R."/>
            <person name="Yang R."/>
            <person name="Briner A.E."/>
            <person name="Felis G.E."/>
            <person name="de Vos W.M."/>
            <person name="Barrangou R."/>
            <person name="Klaenhammer T.R."/>
            <person name="Caufield P.W."/>
            <person name="Cui Y."/>
            <person name="Zhang H."/>
            <person name="O'Toole P.W."/>
        </authorList>
    </citation>
    <scope>NUCLEOTIDE SEQUENCE [LARGE SCALE GENOMIC DNA]</scope>
    <source>
        <strain evidence="3 4">DSM 5661</strain>
    </source>
</reference>
<dbReference type="PATRIC" id="fig|1423754.3.peg.113"/>
<keyword evidence="4" id="KW-1185">Reference proteome</keyword>
<accession>A0A0R1Y5G6</accession>
<gene>
    <name evidence="3" type="ORF">FC39_GL000107</name>
</gene>
<evidence type="ECO:0000259" key="2">
    <source>
        <dbReference type="Pfam" id="PF03217"/>
    </source>
</evidence>
<comment type="caution">
    <text evidence="3">The sequence shown here is derived from an EMBL/GenBank/DDBJ whole genome shotgun (WGS) entry which is preliminary data.</text>
</comment>